<dbReference type="Pfam" id="PF01702">
    <property type="entry name" value="TGT"/>
    <property type="match status" value="1"/>
</dbReference>
<comment type="cofactor">
    <cofactor evidence="4">
        <name>Zn(2+)</name>
        <dbReference type="ChEBI" id="CHEBI:29105"/>
    </cofactor>
    <text evidence="4">Binds 1 zinc ion per subunit.</text>
</comment>
<dbReference type="UniPathway" id="UPA00392"/>
<dbReference type="SUPFAM" id="SSF51713">
    <property type="entry name" value="tRNA-guanine transglycosylase"/>
    <property type="match status" value="1"/>
</dbReference>
<keyword evidence="4" id="KW-0862">Zinc</keyword>
<evidence type="ECO:0000256" key="1">
    <source>
        <dbReference type="ARBA" id="ARBA00022676"/>
    </source>
</evidence>
<keyword evidence="4" id="KW-0479">Metal-binding</keyword>
<feature type="binding site" evidence="4">
    <location>
        <position position="310"/>
    </location>
    <ligand>
        <name>Zn(2+)</name>
        <dbReference type="ChEBI" id="CHEBI:29105"/>
    </ligand>
</feature>
<dbReference type="GO" id="GO:0046872">
    <property type="term" value="F:metal ion binding"/>
    <property type="evidence" value="ECO:0007669"/>
    <property type="project" value="UniProtKB-KW"/>
</dbReference>
<feature type="binding site" evidence="4">
    <location>
        <position position="312"/>
    </location>
    <ligand>
        <name>Zn(2+)</name>
        <dbReference type="ChEBI" id="CHEBI:29105"/>
    </ligand>
</feature>
<evidence type="ECO:0000313" key="6">
    <source>
        <dbReference type="EMBL" id="QQA00306.1"/>
    </source>
</evidence>
<dbReference type="InterPro" id="IPR004803">
    <property type="entry name" value="TGT"/>
</dbReference>
<keyword evidence="4" id="KW-0671">Queuosine biosynthesis</keyword>
<evidence type="ECO:0000259" key="5">
    <source>
        <dbReference type="Pfam" id="PF01702"/>
    </source>
</evidence>
<dbReference type="PANTHER" id="PTHR46499:SF1">
    <property type="entry name" value="QUEUINE TRNA-RIBOSYLTRANSFERASE"/>
    <property type="match status" value="1"/>
</dbReference>
<dbReference type="GO" id="GO:0005737">
    <property type="term" value="C:cytoplasm"/>
    <property type="evidence" value="ECO:0007669"/>
    <property type="project" value="TreeGrafter"/>
</dbReference>
<comment type="function">
    <text evidence="4">Catalyzes the base-exchange of a guanine (G) residue with the queuine precursor 7-aminomethyl-7-deazaguanine (PreQ1) at position 34 (anticodon wobble position) in tRNAs with GU(N) anticodons (tRNA-Asp, -Asn, -His and -Tyr). Catalysis occurs through a double-displacement mechanism. The nucleophile active site attacks the C1' of nucleotide 34 to detach the guanine base from the RNA, forming a covalent enzyme-RNA intermediate. The proton acceptor active site deprotonates the incoming PreQ1, allowing a nucleophilic attack on the C1' of the ribose to form the product. After dissociation, two additional enzymatic reactions on the tRNA convert PreQ1 to queuine (Q), resulting in the hypermodified nucleoside queuosine (7-(((4,5-cis-dihydroxy-2-cyclopenten-1-yl)amino)methyl)-7-deazaguanosine).</text>
</comment>
<feature type="binding site" evidence="4">
    <location>
        <position position="222"/>
    </location>
    <ligand>
        <name>substrate</name>
    </ligand>
</feature>
<comment type="subunit">
    <text evidence="4">Homodimer. Within each dimer, one monomer is responsible for RNA recognition and catalysis, while the other monomer binds to the replacement base PreQ1.</text>
</comment>
<feature type="binding site" evidence="4">
    <location>
        <position position="148"/>
    </location>
    <ligand>
        <name>substrate</name>
    </ligand>
</feature>
<feature type="binding site" evidence="4">
    <location>
        <position position="195"/>
    </location>
    <ligand>
        <name>substrate</name>
    </ligand>
</feature>
<dbReference type="Proteomes" id="UP000595224">
    <property type="component" value="Chromosome"/>
</dbReference>
<dbReference type="RefSeq" id="WP_198442100.1">
    <property type="nucleotide sequence ID" value="NZ_CBCSHE010000001.1"/>
</dbReference>
<dbReference type="KEGG" id="tper:IWA51_08470"/>
<feature type="active site" description="Nucleophile" evidence="4">
    <location>
        <position position="272"/>
    </location>
</feature>
<dbReference type="InterPro" id="IPR002616">
    <property type="entry name" value="tRNA_ribo_trans-like"/>
</dbReference>
<comment type="pathway">
    <text evidence="4">tRNA modification; tRNA-queuosine biosynthesis.</text>
</comment>
<evidence type="ECO:0000313" key="7">
    <source>
        <dbReference type="Proteomes" id="UP000595224"/>
    </source>
</evidence>
<organism evidence="6 7">
    <name type="scientific">Treponema peruense</name>
    <dbReference type="NCBI Taxonomy" id="2787628"/>
    <lineage>
        <taxon>Bacteria</taxon>
        <taxon>Pseudomonadati</taxon>
        <taxon>Spirochaetota</taxon>
        <taxon>Spirochaetia</taxon>
        <taxon>Spirochaetales</taxon>
        <taxon>Treponemataceae</taxon>
        <taxon>Treponema</taxon>
    </lineage>
</organism>
<feature type="domain" description="tRNA-guanine(15) transglycosylase-like" evidence="5">
    <location>
        <begin position="16"/>
        <end position="373"/>
    </location>
</feature>
<dbReference type="EC" id="2.4.2.29" evidence="4"/>
<accession>A0A7T3RC60</accession>
<dbReference type="GO" id="GO:0008479">
    <property type="term" value="F:tRNA-guanosine(34) queuine transglycosylase activity"/>
    <property type="evidence" value="ECO:0007669"/>
    <property type="project" value="UniProtKB-UniRule"/>
</dbReference>
<comment type="similarity">
    <text evidence="4">Belongs to the queuine tRNA-ribosyltransferase family.</text>
</comment>
<dbReference type="PANTHER" id="PTHR46499">
    <property type="entry name" value="QUEUINE TRNA-RIBOSYLTRANSFERASE"/>
    <property type="match status" value="1"/>
</dbReference>
<protein>
    <recommendedName>
        <fullName evidence="4">Queuine tRNA-ribosyltransferase</fullName>
        <ecNumber evidence="4">2.4.2.29</ecNumber>
    </recommendedName>
    <alternativeName>
        <fullName evidence="4">Guanine insertion enzyme</fullName>
    </alternativeName>
    <alternativeName>
        <fullName evidence="4">tRNA-guanine transglycosylase</fullName>
    </alternativeName>
</protein>
<name>A0A7T3RC60_9SPIR</name>
<feature type="active site" description="Proton acceptor" evidence="4">
    <location>
        <position position="94"/>
    </location>
</feature>
<evidence type="ECO:0000256" key="2">
    <source>
        <dbReference type="ARBA" id="ARBA00022679"/>
    </source>
</evidence>
<dbReference type="GO" id="GO:0008616">
    <property type="term" value="P:tRNA queuosine(34) biosynthetic process"/>
    <property type="evidence" value="ECO:0007669"/>
    <property type="project" value="UniProtKB-UniRule"/>
</dbReference>
<evidence type="ECO:0000256" key="3">
    <source>
        <dbReference type="ARBA" id="ARBA00022694"/>
    </source>
</evidence>
<feature type="binding site" evidence="4">
    <location>
        <position position="315"/>
    </location>
    <ligand>
        <name>Zn(2+)</name>
        <dbReference type="ChEBI" id="CHEBI:29105"/>
    </ligand>
</feature>
<keyword evidence="1 4" id="KW-0328">Glycosyltransferase</keyword>
<gene>
    <name evidence="4 6" type="primary">tgt</name>
    <name evidence="6" type="ORF">IWA51_08470</name>
</gene>
<dbReference type="Gene3D" id="3.20.20.105">
    <property type="entry name" value="Queuine tRNA-ribosyltransferase-like"/>
    <property type="match status" value="1"/>
</dbReference>
<feature type="region of interest" description="RNA binding" evidence="4">
    <location>
        <begin position="253"/>
        <end position="259"/>
    </location>
</feature>
<reference evidence="6 7" key="1">
    <citation type="submission" date="2020-11" db="EMBL/GenBank/DDBJ databases">
        <title>Treponema Peruensis nv. sp., first commensal Treponema isolated from human feces.</title>
        <authorList>
            <person name="Belkhou C."/>
            <person name="Raes J."/>
        </authorList>
    </citation>
    <scope>NUCLEOTIDE SEQUENCE [LARGE SCALE GENOMIC DNA]</scope>
    <source>
        <strain evidence="6 7">RCC2812</strain>
    </source>
</reference>
<evidence type="ECO:0000256" key="4">
    <source>
        <dbReference type="HAMAP-Rule" id="MF_00168"/>
    </source>
</evidence>
<keyword evidence="7" id="KW-1185">Reference proteome</keyword>
<proteinExistence type="inferred from homology"/>
<dbReference type="HAMAP" id="MF_00168">
    <property type="entry name" value="Q_tRNA_Tgt"/>
    <property type="match status" value="1"/>
</dbReference>
<comment type="catalytic activity">
    <reaction evidence="4">
        <text>7-aminomethyl-7-carbaguanine + guanosine(34) in tRNA = 7-aminomethyl-7-carbaguanosine(34) in tRNA + guanine</text>
        <dbReference type="Rhea" id="RHEA:24104"/>
        <dbReference type="Rhea" id="RHEA-COMP:10341"/>
        <dbReference type="Rhea" id="RHEA-COMP:10342"/>
        <dbReference type="ChEBI" id="CHEBI:16235"/>
        <dbReference type="ChEBI" id="CHEBI:58703"/>
        <dbReference type="ChEBI" id="CHEBI:74269"/>
        <dbReference type="ChEBI" id="CHEBI:82833"/>
        <dbReference type="EC" id="2.4.2.29"/>
    </reaction>
</comment>
<feature type="region of interest" description="RNA binding; important for wobble base 34 recognition" evidence="4">
    <location>
        <begin position="277"/>
        <end position="281"/>
    </location>
</feature>
<dbReference type="InterPro" id="IPR036511">
    <property type="entry name" value="TGT-like_sf"/>
</dbReference>
<feature type="binding site" evidence="4">
    <location>
        <position position="341"/>
    </location>
    <ligand>
        <name>Zn(2+)</name>
        <dbReference type="ChEBI" id="CHEBI:29105"/>
    </ligand>
</feature>
<keyword evidence="3 4" id="KW-0819">tRNA processing</keyword>
<dbReference type="EMBL" id="CP064936">
    <property type="protein sequence ID" value="QQA00306.1"/>
    <property type="molecule type" value="Genomic_DNA"/>
</dbReference>
<dbReference type="NCBIfam" id="TIGR00449">
    <property type="entry name" value="tgt_general"/>
    <property type="match status" value="1"/>
</dbReference>
<keyword evidence="2 4" id="KW-0808">Transferase</keyword>
<dbReference type="NCBIfam" id="TIGR00430">
    <property type="entry name" value="Q_tRNA_tgt"/>
    <property type="match status" value="1"/>
</dbReference>
<sequence>MIENFFEVHHECSGSLARTGVIHLAHGDVQTPVFMPVGTKGTVKAVSKDDLDEIGFEIILANTYHMYLRPGADIVNEAGGLHGFTKWNKNFLTDSGGFQVFSLSNLRKIRSGGIEFRSDIDGSKHFFTPENVVQTQALLNSDIQMQLDVCTGFGVDRAEAERALKITSDWALRAINEWKIQREKGYKGILFPIVQGNFFDDLRKESAEFVSALDTPGLAIGGLSVGEPADVFAEKLRHTVQFVTRSKPRYVMGIGTPEYILEAVADGIDMFDCVQPTRIARHGLYFSRHGMVSIKQKRFERDFGPLDPECNCKVCRTYSRAYLRHIFREQEILSSMLASYHNLYFLRNMMLEIRDAINNDRFEEYRKSFLEKFHSGNI</sequence>
<dbReference type="InterPro" id="IPR050076">
    <property type="entry name" value="ArchSynthase1/Queuine_TRR"/>
</dbReference>
<dbReference type="AlphaFoldDB" id="A0A7T3RC60"/>
<feature type="binding site" evidence="4">
    <location>
        <begin position="94"/>
        <end position="98"/>
    </location>
    <ligand>
        <name>substrate</name>
    </ligand>
</feature>